<reference evidence="1" key="1">
    <citation type="submission" date="2022-01" db="EMBL/GenBank/DDBJ databases">
        <title>Genome Sequence Resource for Two Populations of Ditylenchus destructor, the Migratory Endoparasitic Phytonematode.</title>
        <authorList>
            <person name="Zhang H."/>
            <person name="Lin R."/>
            <person name="Xie B."/>
        </authorList>
    </citation>
    <scope>NUCLEOTIDE SEQUENCE</scope>
    <source>
        <strain evidence="1">BazhouSP</strain>
    </source>
</reference>
<keyword evidence="2" id="KW-1185">Reference proteome</keyword>
<dbReference type="AlphaFoldDB" id="A0AAD4MGB1"/>
<evidence type="ECO:0000313" key="1">
    <source>
        <dbReference type="EMBL" id="KAI1693526.1"/>
    </source>
</evidence>
<protein>
    <submittedName>
        <fullName evidence="1">Uncharacterized protein</fullName>
    </submittedName>
</protein>
<organism evidence="1 2">
    <name type="scientific">Ditylenchus destructor</name>
    <dbReference type="NCBI Taxonomy" id="166010"/>
    <lineage>
        <taxon>Eukaryota</taxon>
        <taxon>Metazoa</taxon>
        <taxon>Ecdysozoa</taxon>
        <taxon>Nematoda</taxon>
        <taxon>Chromadorea</taxon>
        <taxon>Rhabditida</taxon>
        <taxon>Tylenchina</taxon>
        <taxon>Tylenchomorpha</taxon>
        <taxon>Sphaerularioidea</taxon>
        <taxon>Anguinidae</taxon>
        <taxon>Anguininae</taxon>
        <taxon>Ditylenchus</taxon>
    </lineage>
</organism>
<comment type="caution">
    <text evidence="1">The sequence shown here is derived from an EMBL/GenBank/DDBJ whole genome shotgun (WGS) entry which is preliminary data.</text>
</comment>
<proteinExistence type="predicted"/>
<dbReference type="EMBL" id="JAKKPZ010000617">
    <property type="protein sequence ID" value="KAI1693526.1"/>
    <property type="molecule type" value="Genomic_DNA"/>
</dbReference>
<gene>
    <name evidence="1" type="ORF">DdX_20615</name>
</gene>
<name>A0AAD4MGB1_9BILA</name>
<sequence length="140" mass="15682">MRNSSVYSFDAVRLNVVPFQLTSSNCNFGFVFTATEMTQMFEAGKKVTGTLKAQPTVNNDDVQNVKPDIYVQLQAKVMSSSIPADTKQEGLKVYFDRSGEHASTLTFSVQPYQFQCVSHGCGQKFETESEHKTLQRNAHQ</sequence>
<accession>A0AAD4MGB1</accession>
<dbReference type="Proteomes" id="UP001201812">
    <property type="component" value="Unassembled WGS sequence"/>
</dbReference>
<evidence type="ECO:0000313" key="2">
    <source>
        <dbReference type="Proteomes" id="UP001201812"/>
    </source>
</evidence>